<feature type="transmembrane region" description="Helical" evidence="1">
    <location>
        <begin position="47"/>
        <end position="68"/>
    </location>
</feature>
<keyword evidence="1" id="KW-1133">Transmembrane helix</keyword>
<accession>A0A369W5U4</accession>
<proteinExistence type="predicted"/>
<feature type="transmembrane region" description="Helical" evidence="1">
    <location>
        <begin position="12"/>
        <end position="40"/>
    </location>
</feature>
<dbReference type="Proteomes" id="UP000253759">
    <property type="component" value="Unassembled WGS sequence"/>
</dbReference>
<evidence type="ECO:0000256" key="1">
    <source>
        <dbReference type="SAM" id="Phobius"/>
    </source>
</evidence>
<keyword evidence="3" id="KW-1185">Reference proteome</keyword>
<evidence type="ECO:0000313" key="3">
    <source>
        <dbReference type="Proteomes" id="UP000253759"/>
    </source>
</evidence>
<evidence type="ECO:0000313" key="2">
    <source>
        <dbReference type="EMBL" id="RDE09713.1"/>
    </source>
</evidence>
<protein>
    <submittedName>
        <fullName evidence="2">Uncharacterized protein</fullName>
    </submittedName>
</protein>
<dbReference type="AlphaFoldDB" id="A0A369W5U4"/>
<keyword evidence="1" id="KW-0812">Transmembrane</keyword>
<sequence length="114" mass="12130">MSRSDVPPLYLLLIPLGFVIWSIAFVTLYAANAIGCAFGWDMGAQRMVLIALALGFLALSTLASFRIWRFWTGRARHQPAPAASLAQIGTYTALSALAASLGTFVPGLAVSLCI</sequence>
<reference evidence="3" key="1">
    <citation type="submission" date="2018-07" db="EMBL/GenBank/DDBJ databases">
        <authorList>
            <person name="Liu B.-T."/>
            <person name="Du Z."/>
        </authorList>
    </citation>
    <scope>NUCLEOTIDE SEQUENCE [LARGE SCALE GENOMIC DNA]</scope>
    <source>
        <strain evidence="3">XYN52</strain>
    </source>
</reference>
<dbReference type="RefSeq" id="WP_114644881.1">
    <property type="nucleotide sequence ID" value="NZ_QQNH01000004.1"/>
</dbReference>
<dbReference type="OrthoDB" id="7277252at2"/>
<dbReference type="EMBL" id="QQNH01000004">
    <property type="protein sequence ID" value="RDE09713.1"/>
    <property type="molecule type" value="Genomic_DNA"/>
</dbReference>
<keyword evidence="1" id="KW-0472">Membrane</keyword>
<comment type="caution">
    <text evidence="2">The sequence shown here is derived from an EMBL/GenBank/DDBJ whole genome shotgun (WGS) entry which is preliminary data.</text>
</comment>
<gene>
    <name evidence="2" type="ORF">DVH29_04005</name>
</gene>
<organism evidence="2 3">
    <name type="scientific">Pelagibacterium lacus</name>
    <dbReference type="NCBI Taxonomy" id="2282655"/>
    <lineage>
        <taxon>Bacteria</taxon>
        <taxon>Pseudomonadati</taxon>
        <taxon>Pseudomonadota</taxon>
        <taxon>Alphaproteobacteria</taxon>
        <taxon>Hyphomicrobiales</taxon>
        <taxon>Devosiaceae</taxon>
        <taxon>Pelagibacterium</taxon>
    </lineage>
</organism>
<feature type="transmembrane region" description="Helical" evidence="1">
    <location>
        <begin position="88"/>
        <end position="113"/>
    </location>
</feature>
<name>A0A369W5U4_9HYPH</name>